<evidence type="ECO:0000256" key="8">
    <source>
        <dbReference type="ARBA" id="ARBA00022645"/>
    </source>
</evidence>
<evidence type="ECO:0000256" key="16">
    <source>
        <dbReference type="ARBA" id="ARBA00023049"/>
    </source>
</evidence>
<dbReference type="Pfam" id="PF04389">
    <property type="entry name" value="Peptidase_M28"/>
    <property type="match status" value="1"/>
</dbReference>
<accession>A0A9J6BX10</accession>
<feature type="domain" description="PA" evidence="23">
    <location>
        <begin position="177"/>
        <end position="256"/>
    </location>
</feature>
<proteinExistence type="inferred from homology"/>
<evidence type="ECO:0000256" key="9">
    <source>
        <dbReference type="ARBA" id="ARBA00022670"/>
    </source>
</evidence>
<evidence type="ECO:0000256" key="7">
    <source>
        <dbReference type="ARBA" id="ARBA00022525"/>
    </source>
</evidence>
<dbReference type="EMBL" id="JADBJN010000002">
    <property type="protein sequence ID" value="KAG5674428.1"/>
    <property type="molecule type" value="Genomic_DNA"/>
</dbReference>
<evidence type="ECO:0000256" key="5">
    <source>
        <dbReference type="ARBA" id="ARBA00010918"/>
    </source>
</evidence>
<evidence type="ECO:0000256" key="17">
    <source>
        <dbReference type="ARBA" id="ARBA00023145"/>
    </source>
</evidence>
<evidence type="ECO:0000256" key="11">
    <source>
        <dbReference type="ARBA" id="ARBA00022729"/>
    </source>
</evidence>
<sequence length="496" mass="55259">MSNWSVKFFVFFELLIFSSFAKCGILDNSIEQFSYKLPSGESICSVPDNLVKEIAGYQDIVNKIIDEITNGKFKGQTWDSLAELTDLFGPRMACSESLEKAIDYAVENMKEVGLENVHTENVSAPFWIRGYESAQLTRPWKKNLRLLGLGSTIGTPRGGIIADVIAVESFGEFEKIPAEQVKGKIVVFVPKWKGYGETVVYRSAAASTAAKKGAVAALVRSITPFSIGSPHTGHQNYEDDVKKIPVAAITVEDAEMILRMYRRGQDVTINLEMTDFNKPNCITRNTIGELQGTVHKNESVVVISGHFDSWDVGVGAMDDGGGAMISWKAVQFLKALNVRPKRTLRVILWTSEEQGMVGAHQYMEDHKSQEDKEFNFFLESDIGTFDPKGLDFSGNSDASCILKEILKLMKPLNATEYKEPTDGGPDIEWWSKRGFPAASLLNKNEHYFWFHHSDGDSMNVWDSKDTLDKCTALWAAISYVIADLSINIPRTLVSNN</sequence>
<dbReference type="InterPro" id="IPR003137">
    <property type="entry name" value="PA_domain"/>
</dbReference>
<comment type="subunit">
    <text evidence="20">Homodimer. The monomeric form is inactive while the homodimer is active.</text>
</comment>
<feature type="signal peptide" evidence="22">
    <location>
        <begin position="1"/>
        <end position="23"/>
    </location>
</feature>
<feature type="chain" id="PRO_5039951813" description="Carboxypeptidase Q" evidence="22">
    <location>
        <begin position="24"/>
        <end position="496"/>
    </location>
</feature>
<dbReference type="GO" id="GO:0043171">
    <property type="term" value="P:peptide catabolic process"/>
    <property type="evidence" value="ECO:0007669"/>
    <property type="project" value="TreeGrafter"/>
</dbReference>
<dbReference type="InterPro" id="IPR039866">
    <property type="entry name" value="CPQ"/>
</dbReference>
<dbReference type="AlphaFoldDB" id="A0A9J6BX10"/>
<keyword evidence="10" id="KW-0479">Metal-binding</keyword>
<dbReference type="OrthoDB" id="10013407at2759"/>
<evidence type="ECO:0000256" key="21">
    <source>
        <dbReference type="ARBA" id="ARBA00033328"/>
    </source>
</evidence>
<evidence type="ECO:0000256" key="1">
    <source>
        <dbReference type="ARBA" id="ARBA00004240"/>
    </source>
</evidence>
<evidence type="ECO:0000256" key="6">
    <source>
        <dbReference type="ARBA" id="ARBA00014116"/>
    </source>
</evidence>
<protein>
    <recommendedName>
        <fullName evidence="6">Carboxypeptidase Q</fullName>
    </recommendedName>
    <alternativeName>
        <fullName evidence="21">Plasma glutamate carboxypeptidase</fullName>
    </alternativeName>
</protein>
<evidence type="ECO:0000256" key="14">
    <source>
        <dbReference type="ARBA" id="ARBA00022833"/>
    </source>
</evidence>
<comment type="subcellular location">
    <subcellularLocation>
        <location evidence="1">Endoplasmic reticulum</location>
    </subcellularLocation>
    <subcellularLocation>
        <location evidence="3">Golgi apparatus</location>
    </subcellularLocation>
    <subcellularLocation>
        <location evidence="2">Lysosome</location>
    </subcellularLocation>
    <subcellularLocation>
        <location evidence="4">Secreted</location>
    </subcellularLocation>
</comment>
<keyword evidence="12" id="KW-0378">Hydrolase</keyword>
<evidence type="ECO:0000256" key="15">
    <source>
        <dbReference type="ARBA" id="ARBA00023034"/>
    </source>
</evidence>
<dbReference type="GO" id="GO:0004180">
    <property type="term" value="F:carboxypeptidase activity"/>
    <property type="evidence" value="ECO:0007669"/>
    <property type="project" value="UniProtKB-KW"/>
</dbReference>
<keyword evidence="16" id="KW-0482">Metalloprotease</keyword>
<keyword evidence="11 22" id="KW-0732">Signal</keyword>
<gene>
    <name evidence="25" type="ORF">PVAND_004400</name>
</gene>
<keyword evidence="17" id="KW-0865">Zymogen</keyword>
<keyword evidence="14" id="KW-0862">Zinc</keyword>
<dbReference type="PANTHER" id="PTHR12053">
    <property type="entry name" value="PROTEASE FAMILY M28 PLASMA GLUTAMATE CARBOXYPEPTIDASE-RELATED"/>
    <property type="match status" value="1"/>
</dbReference>
<evidence type="ECO:0000256" key="4">
    <source>
        <dbReference type="ARBA" id="ARBA00004613"/>
    </source>
</evidence>
<dbReference type="InterPro" id="IPR007484">
    <property type="entry name" value="Peptidase_M28"/>
</dbReference>
<dbReference type="GO" id="GO:0046872">
    <property type="term" value="F:metal ion binding"/>
    <property type="evidence" value="ECO:0007669"/>
    <property type="project" value="UniProtKB-KW"/>
</dbReference>
<keyword evidence="7" id="KW-0964">Secreted</keyword>
<keyword evidence="19" id="KW-0458">Lysosome</keyword>
<dbReference type="GO" id="GO:0006508">
    <property type="term" value="P:proteolysis"/>
    <property type="evidence" value="ECO:0007669"/>
    <property type="project" value="UniProtKB-KW"/>
</dbReference>
<name>A0A9J6BX10_POLVA</name>
<dbReference type="GO" id="GO:0005615">
    <property type="term" value="C:extracellular space"/>
    <property type="evidence" value="ECO:0007669"/>
    <property type="project" value="TreeGrafter"/>
</dbReference>
<evidence type="ECO:0000256" key="12">
    <source>
        <dbReference type="ARBA" id="ARBA00022801"/>
    </source>
</evidence>
<evidence type="ECO:0000256" key="3">
    <source>
        <dbReference type="ARBA" id="ARBA00004555"/>
    </source>
</evidence>
<keyword evidence="26" id="KW-1185">Reference proteome</keyword>
<keyword evidence="9" id="KW-0645">Protease</keyword>
<dbReference type="PANTHER" id="PTHR12053:SF3">
    <property type="entry name" value="CARBOXYPEPTIDASE Q"/>
    <property type="match status" value="1"/>
</dbReference>
<evidence type="ECO:0000313" key="25">
    <source>
        <dbReference type="EMBL" id="KAG5674428.1"/>
    </source>
</evidence>
<dbReference type="Proteomes" id="UP001107558">
    <property type="component" value="Chromosome 2"/>
</dbReference>
<evidence type="ECO:0000313" key="26">
    <source>
        <dbReference type="Proteomes" id="UP001107558"/>
    </source>
</evidence>
<dbReference type="FunFam" id="3.50.30.30:FF:000009">
    <property type="entry name" value="Carboxypeptidase Q"/>
    <property type="match status" value="1"/>
</dbReference>
<dbReference type="CDD" id="cd03883">
    <property type="entry name" value="M28_Pgcp_like"/>
    <property type="match status" value="1"/>
</dbReference>
<evidence type="ECO:0000256" key="13">
    <source>
        <dbReference type="ARBA" id="ARBA00022824"/>
    </source>
</evidence>
<keyword evidence="15" id="KW-0333">Golgi apparatus</keyword>
<comment type="similarity">
    <text evidence="5">Belongs to the peptidase M28 family.</text>
</comment>
<evidence type="ECO:0000256" key="2">
    <source>
        <dbReference type="ARBA" id="ARBA00004371"/>
    </source>
</evidence>
<dbReference type="Pfam" id="PF02225">
    <property type="entry name" value="PA"/>
    <property type="match status" value="1"/>
</dbReference>
<feature type="domain" description="Peptidase M28" evidence="24">
    <location>
        <begin position="285"/>
        <end position="476"/>
    </location>
</feature>
<dbReference type="GO" id="GO:0070573">
    <property type="term" value="F:metallodipeptidase activity"/>
    <property type="evidence" value="ECO:0007669"/>
    <property type="project" value="InterPro"/>
</dbReference>
<dbReference type="SUPFAM" id="SSF53187">
    <property type="entry name" value="Zn-dependent exopeptidases"/>
    <property type="match status" value="1"/>
</dbReference>
<evidence type="ECO:0000256" key="18">
    <source>
        <dbReference type="ARBA" id="ARBA00023180"/>
    </source>
</evidence>
<dbReference type="FunFam" id="3.40.630.10:FF:000036">
    <property type="entry name" value="Carboxypeptidase Q"/>
    <property type="match status" value="1"/>
</dbReference>
<keyword evidence="18" id="KW-0325">Glycoprotein</keyword>
<evidence type="ECO:0000259" key="24">
    <source>
        <dbReference type="Pfam" id="PF04389"/>
    </source>
</evidence>
<comment type="caution">
    <text evidence="25">The sequence shown here is derived from an EMBL/GenBank/DDBJ whole genome shotgun (WGS) entry which is preliminary data.</text>
</comment>
<dbReference type="GO" id="GO:0005794">
    <property type="term" value="C:Golgi apparatus"/>
    <property type="evidence" value="ECO:0007669"/>
    <property type="project" value="UniProtKB-SubCell"/>
</dbReference>
<dbReference type="Gene3D" id="3.50.30.30">
    <property type="match status" value="1"/>
</dbReference>
<evidence type="ECO:0000256" key="19">
    <source>
        <dbReference type="ARBA" id="ARBA00023228"/>
    </source>
</evidence>
<dbReference type="GO" id="GO:0005764">
    <property type="term" value="C:lysosome"/>
    <property type="evidence" value="ECO:0007669"/>
    <property type="project" value="UniProtKB-SubCell"/>
</dbReference>
<evidence type="ECO:0000256" key="22">
    <source>
        <dbReference type="SAM" id="SignalP"/>
    </source>
</evidence>
<dbReference type="GO" id="GO:0005783">
    <property type="term" value="C:endoplasmic reticulum"/>
    <property type="evidence" value="ECO:0007669"/>
    <property type="project" value="UniProtKB-SubCell"/>
</dbReference>
<keyword evidence="13" id="KW-0256">Endoplasmic reticulum</keyword>
<evidence type="ECO:0000256" key="20">
    <source>
        <dbReference type="ARBA" id="ARBA00025833"/>
    </source>
</evidence>
<keyword evidence="8" id="KW-0121">Carboxypeptidase</keyword>
<dbReference type="Gene3D" id="3.40.630.10">
    <property type="entry name" value="Zn peptidases"/>
    <property type="match status" value="1"/>
</dbReference>
<evidence type="ECO:0000256" key="10">
    <source>
        <dbReference type="ARBA" id="ARBA00022723"/>
    </source>
</evidence>
<organism evidence="25 26">
    <name type="scientific">Polypedilum vanderplanki</name>
    <name type="common">Sleeping chironomid midge</name>
    <dbReference type="NCBI Taxonomy" id="319348"/>
    <lineage>
        <taxon>Eukaryota</taxon>
        <taxon>Metazoa</taxon>
        <taxon>Ecdysozoa</taxon>
        <taxon>Arthropoda</taxon>
        <taxon>Hexapoda</taxon>
        <taxon>Insecta</taxon>
        <taxon>Pterygota</taxon>
        <taxon>Neoptera</taxon>
        <taxon>Endopterygota</taxon>
        <taxon>Diptera</taxon>
        <taxon>Nematocera</taxon>
        <taxon>Chironomoidea</taxon>
        <taxon>Chironomidae</taxon>
        <taxon>Chironominae</taxon>
        <taxon>Polypedilum</taxon>
        <taxon>Polypedilum</taxon>
    </lineage>
</organism>
<evidence type="ECO:0000259" key="23">
    <source>
        <dbReference type="Pfam" id="PF02225"/>
    </source>
</evidence>
<reference evidence="25" key="1">
    <citation type="submission" date="2021-03" db="EMBL/GenBank/DDBJ databases">
        <title>Chromosome level genome of the anhydrobiotic midge Polypedilum vanderplanki.</title>
        <authorList>
            <person name="Yoshida Y."/>
            <person name="Kikawada T."/>
            <person name="Gusev O."/>
        </authorList>
    </citation>
    <scope>NUCLEOTIDE SEQUENCE</scope>
    <source>
        <strain evidence="25">NIAS01</strain>
        <tissue evidence="25">Whole body or cell culture</tissue>
    </source>
</reference>